<dbReference type="EMBL" id="WNME01000012">
    <property type="protein sequence ID" value="MUB64946.1"/>
    <property type="molecule type" value="Genomic_DNA"/>
</dbReference>
<gene>
    <name evidence="1" type="ORF">GNE07_18115</name>
</gene>
<accession>A0AAW9WJK5</accession>
<dbReference type="SUPFAM" id="SSF144020">
    <property type="entry name" value="FdhE-like"/>
    <property type="match status" value="1"/>
</dbReference>
<name>A0AAW9WJK5_9FIRM</name>
<evidence type="ECO:0008006" key="3">
    <source>
        <dbReference type="Google" id="ProtNLM"/>
    </source>
</evidence>
<dbReference type="RefSeq" id="WP_055651929.1">
    <property type="nucleotide sequence ID" value="NZ_CZAZ01000040.1"/>
</dbReference>
<organism evidence="1 2">
    <name type="scientific">Hungatella hathewayi</name>
    <dbReference type="NCBI Taxonomy" id="154046"/>
    <lineage>
        <taxon>Bacteria</taxon>
        <taxon>Bacillati</taxon>
        <taxon>Bacillota</taxon>
        <taxon>Clostridia</taxon>
        <taxon>Lachnospirales</taxon>
        <taxon>Lachnospiraceae</taxon>
        <taxon>Hungatella</taxon>
    </lineage>
</organism>
<dbReference type="Proteomes" id="UP000434223">
    <property type="component" value="Unassembled WGS sequence"/>
</dbReference>
<dbReference type="InterPro" id="IPR024064">
    <property type="entry name" value="FdhE-like_sf"/>
</dbReference>
<evidence type="ECO:0000313" key="2">
    <source>
        <dbReference type="Proteomes" id="UP000434223"/>
    </source>
</evidence>
<reference evidence="1 2" key="1">
    <citation type="submission" date="2019-09" db="EMBL/GenBank/DDBJ databases">
        <title>Draft genome sequencing of Hungatella hathewayi 123Y-2.</title>
        <authorList>
            <person name="Lv Q."/>
            <person name="Li S."/>
        </authorList>
    </citation>
    <scope>NUCLEOTIDE SEQUENCE [LARGE SCALE GENOMIC DNA]</scope>
    <source>
        <strain evidence="1 2">123Y-2</strain>
    </source>
</reference>
<proteinExistence type="predicted"/>
<dbReference type="AlphaFoldDB" id="A0AAW9WJK5"/>
<sequence length="64" mass="6962">MNDILPEELQKMLDFFNAATEAVENELAAEFACPLCGGKAYASKASTNGHVHAYCSKCDANFME</sequence>
<protein>
    <recommendedName>
        <fullName evidence="3">IS1595 family transposase</fullName>
    </recommendedName>
</protein>
<evidence type="ECO:0000313" key="1">
    <source>
        <dbReference type="EMBL" id="MUB64946.1"/>
    </source>
</evidence>
<comment type="caution">
    <text evidence="1">The sequence shown here is derived from an EMBL/GenBank/DDBJ whole genome shotgun (WGS) entry which is preliminary data.</text>
</comment>